<evidence type="ECO:0000313" key="7">
    <source>
        <dbReference type="EMBL" id="SCC80295.1"/>
    </source>
</evidence>
<dbReference type="EMBL" id="LJSX01000006">
    <property type="protein sequence ID" value="KPQ11653.1"/>
    <property type="molecule type" value="Genomic_DNA"/>
</dbReference>
<keyword evidence="4" id="KW-0732">Signal</keyword>
<organism evidence="6 8">
    <name type="scientific">Saliniramus fredricksonii</name>
    <dbReference type="NCBI Taxonomy" id="1653334"/>
    <lineage>
        <taxon>Bacteria</taxon>
        <taxon>Pseudomonadati</taxon>
        <taxon>Pseudomonadota</taxon>
        <taxon>Alphaproteobacteria</taxon>
        <taxon>Hyphomicrobiales</taxon>
        <taxon>Salinarimonadaceae</taxon>
        <taxon>Saliniramus</taxon>
    </lineage>
</organism>
<accession>A0A0P7XVT5</accession>
<evidence type="ECO:0000256" key="1">
    <source>
        <dbReference type="ARBA" id="ARBA00004418"/>
    </source>
</evidence>
<dbReference type="InterPro" id="IPR006311">
    <property type="entry name" value="TAT_signal"/>
</dbReference>
<feature type="domain" description="Solute-binding protein family 5" evidence="5">
    <location>
        <begin position="87"/>
        <end position="452"/>
    </location>
</feature>
<evidence type="ECO:0000256" key="2">
    <source>
        <dbReference type="ARBA" id="ARBA00005695"/>
    </source>
</evidence>
<evidence type="ECO:0000256" key="4">
    <source>
        <dbReference type="ARBA" id="ARBA00022729"/>
    </source>
</evidence>
<dbReference type="PIRSF" id="PIRSF002741">
    <property type="entry name" value="MppA"/>
    <property type="match status" value="1"/>
</dbReference>
<reference evidence="7 9" key="2">
    <citation type="submission" date="2016-08" db="EMBL/GenBank/DDBJ databases">
        <authorList>
            <person name="Varghese N."/>
            <person name="Submissions Spin"/>
        </authorList>
    </citation>
    <scope>NUCLEOTIDE SEQUENCE [LARGE SCALE GENOMIC DNA]</scope>
    <source>
        <strain evidence="7 9">HL-109</strain>
    </source>
</reference>
<dbReference type="Pfam" id="PF00496">
    <property type="entry name" value="SBP_bac_5"/>
    <property type="match status" value="1"/>
</dbReference>
<comment type="subcellular location">
    <subcellularLocation>
        <location evidence="1">Periplasm</location>
    </subcellularLocation>
</comment>
<dbReference type="EMBL" id="FMBM01000002">
    <property type="protein sequence ID" value="SCC80295.1"/>
    <property type="molecule type" value="Genomic_DNA"/>
</dbReference>
<name>A0A0P7XVT5_9HYPH</name>
<keyword evidence="3" id="KW-0813">Transport</keyword>
<dbReference type="Proteomes" id="UP000182800">
    <property type="component" value="Unassembled WGS sequence"/>
</dbReference>
<dbReference type="Proteomes" id="UP000050497">
    <property type="component" value="Unassembled WGS sequence"/>
</dbReference>
<dbReference type="PANTHER" id="PTHR30290">
    <property type="entry name" value="PERIPLASMIC BINDING COMPONENT OF ABC TRANSPORTER"/>
    <property type="match status" value="1"/>
</dbReference>
<dbReference type="Gene3D" id="3.40.190.10">
    <property type="entry name" value="Periplasmic binding protein-like II"/>
    <property type="match status" value="1"/>
</dbReference>
<proteinExistence type="inferred from homology"/>
<dbReference type="GO" id="GO:1904680">
    <property type="term" value="F:peptide transmembrane transporter activity"/>
    <property type="evidence" value="ECO:0007669"/>
    <property type="project" value="TreeGrafter"/>
</dbReference>
<dbReference type="InterPro" id="IPR039424">
    <property type="entry name" value="SBP_5"/>
</dbReference>
<evidence type="ECO:0000313" key="8">
    <source>
        <dbReference type="Proteomes" id="UP000050497"/>
    </source>
</evidence>
<dbReference type="FunFam" id="3.90.76.10:FF:000007">
    <property type="entry name" value="Dipeptide ABC transporter periplasmic dipeptide-binding protein"/>
    <property type="match status" value="1"/>
</dbReference>
<gene>
    <name evidence="7" type="ORF">GA0071312_1409</name>
    <name evidence="6" type="ORF">HLUCCO17_05560</name>
</gene>
<dbReference type="RefSeq" id="WP_074444372.1">
    <property type="nucleotide sequence ID" value="NZ_FMBM01000002.1"/>
</dbReference>
<dbReference type="AlphaFoldDB" id="A0A0P7XVT5"/>
<dbReference type="PANTHER" id="PTHR30290:SF10">
    <property type="entry name" value="PERIPLASMIC OLIGOPEPTIDE-BINDING PROTEIN-RELATED"/>
    <property type="match status" value="1"/>
</dbReference>
<dbReference type="InterPro" id="IPR000914">
    <property type="entry name" value="SBP_5_dom"/>
</dbReference>
<dbReference type="GO" id="GO:0030288">
    <property type="term" value="C:outer membrane-bounded periplasmic space"/>
    <property type="evidence" value="ECO:0007669"/>
    <property type="project" value="UniProtKB-ARBA"/>
</dbReference>
<evidence type="ECO:0000259" key="5">
    <source>
        <dbReference type="Pfam" id="PF00496"/>
    </source>
</evidence>
<dbReference type="SUPFAM" id="SSF53850">
    <property type="entry name" value="Periplasmic binding protein-like II"/>
    <property type="match status" value="1"/>
</dbReference>
<reference evidence="6 8" key="1">
    <citation type="submission" date="2015-09" db="EMBL/GenBank/DDBJ databases">
        <title>Identification and resolution of microdiversity through metagenomic sequencing of parallel consortia.</title>
        <authorList>
            <person name="Nelson W.C."/>
            <person name="Romine M.F."/>
            <person name="Lindemann S.R."/>
        </authorList>
    </citation>
    <scope>NUCLEOTIDE SEQUENCE [LARGE SCALE GENOMIC DNA]</scope>
    <source>
        <strain evidence="6">HL-109</strain>
    </source>
</reference>
<comment type="caution">
    <text evidence="6">The sequence shown here is derived from an EMBL/GenBank/DDBJ whole genome shotgun (WGS) entry which is preliminary data.</text>
</comment>
<evidence type="ECO:0000256" key="3">
    <source>
        <dbReference type="ARBA" id="ARBA00022448"/>
    </source>
</evidence>
<dbReference type="GO" id="GO:0043190">
    <property type="term" value="C:ATP-binding cassette (ABC) transporter complex"/>
    <property type="evidence" value="ECO:0007669"/>
    <property type="project" value="InterPro"/>
</dbReference>
<sequence>MPTLDRRAFLASAASAGILPFLRILPAEAQERDTLVTVFGQTINSLDLHRVGTNRASYQVAINCYDRLVGFGAKQLPSGEMSYDYDTIVPELAESWTISDDGLTITFKLKPDATFWDGTKVTAEDVKWSFDRAVLAGGFPSTQMRAGGFFRPDQFEAVDEETFVVRLDYPSKLSLPNLAVPVPFIINSKVAKANATGDDPWAMEYLHMNPAGSGAYKVARWDQGQQLVYERNDAWVGGELPAIRRVIVREVPSAATRRALVERGDVQISMDIPDRDAAELADSLTVHSTPIENCMHCLCLNSKFAPFQDANVRKAVAYAVPYEAIFESAAYGRGARLWGGPEEIDDIVWPRPFPYDTNLDTAREYLAQSGYPDGFEVTLSISLDLVDWMEPTALLIQEALGRIGITVTVDRIPGANWRTVALVDKSLDLHLENFGGWLNTPCYYFFWAYQKDRLFNSSAYDSEAVHELTERTLHMAMDDPEYAPLIKQMFAHVIEDLPRIPLYQPALNVAMNGAGGYEFWFHRQLDIRPLNGGEA</sequence>
<keyword evidence="9" id="KW-1185">Reference proteome</keyword>
<dbReference type="CDD" id="cd08512">
    <property type="entry name" value="PBP2_NikA_DppA_OppA_like_7"/>
    <property type="match status" value="1"/>
</dbReference>
<dbReference type="Gene3D" id="3.10.105.10">
    <property type="entry name" value="Dipeptide-binding Protein, Domain 3"/>
    <property type="match status" value="1"/>
</dbReference>
<dbReference type="PATRIC" id="fig|1653334.4.peg.2179"/>
<evidence type="ECO:0000313" key="6">
    <source>
        <dbReference type="EMBL" id="KPQ11653.1"/>
    </source>
</evidence>
<evidence type="ECO:0000313" key="9">
    <source>
        <dbReference type="Proteomes" id="UP000182800"/>
    </source>
</evidence>
<comment type="similarity">
    <text evidence="2">Belongs to the bacterial solute-binding protein 5 family.</text>
</comment>
<dbReference type="InterPro" id="IPR030678">
    <property type="entry name" value="Peptide/Ni-bd"/>
</dbReference>
<dbReference type="STRING" id="1653334.GA0071312_1409"/>
<dbReference type="OrthoDB" id="9803988at2"/>
<dbReference type="PROSITE" id="PS51318">
    <property type="entry name" value="TAT"/>
    <property type="match status" value="1"/>
</dbReference>
<protein>
    <submittedName>
        <fullName evidence="6">Peptide/nickel transport system substrate-binding protein</fullName>
    </submittedName>
</protein>
<dbReference type="GO" id="GO:0015833">
    <property type="term" value="P:peptide transport"/>
    <property type="evidence" value="ECO:0007669"/>
    <property type="project" value="TreeGrafter"/>
</dbReference>